<dbReference type="InterPro" id="IPR050321">
    <property type="entry name" value="Glycosyltr_2/OpgH_subfam"/>
</dbReference>
<dbReference type="EMBL" id="CP137852">
    <property type="protein sequence ID" value="WPB84920.1"/>
    <property type="molecule type" value="Genomic_DNA"/>
</dbReference>
<feature type="transmembrane region" description="Helical" evidence="7">
    <location>
        <begin position="6"/>
        <end position="25"/>
    </location>
</feature>
<keyword evidence="2 8" id="KW-0328">Glycosyltransferase</keyword>
<proteinExistence type="predicted"/>
<evidence type="ECO:0000256" key="4">
    <source>
        <dbReference type="ARBA" id="ARBA00022692"/>
    </source>
</evidence>
<dbReference type="Gene3D" id="3.90.550.10">
    <property type="entry name" value="Spore Coat Polysaccharide Biosynthesis Protein SpsA, Chain A"/>
    <property type="match status" value="1"/>
</dbReference>
<dbReference type="RefSeq" id="WP_318648883.1">
    <property type="nucleotide sequence ID" value="NZ_CP137852.1"/>
</dbReference>
<sequence>MPDATWVPALLALGLPLLVVTLCGPRAALSRAVCLGLALFFTARYLAWRWGAPLPEGGAFQAAWAWAFLVMETLAALSSALVMVFLLRHRDRTADAAHPAPPALRDAPVDVLLCTYNEGPEILERSILCATRIAHADLRVWVLDDGARDWVRDLAAELGALYVRRVKGRHAKAGNVNNGLAHAISTGRRPEFVLLLDADFSAHRDILRRTLPLFRAADVGIVQTPQHFFNPDPLQAGLLCAKALPDEQRFFFNHILPAKDAWGAAFCCGTSAVLRVEALLQAGGMAVETVTEDMLTSFKLAEHGWRTIFLDEALSAGLAPEGLGEYVGQRARWCLGAMQQIHTRWSFAGAGRMPLAQRISCLDTVLYWGTSFLARLMMLVAPILFWWFGISSFAASPGELAFWMAPHLLAGMLGLALLSRGRLLPVLSEVSQLVITFPVLATVARTLVRPFGQPFRVTPKGLSSTRITIHWGLLAPFALMALLTAGGMLTALDPWSPARVQEGYALNMLWSLLNLLLLCTVIATCVELPRPRQEERFATDEPAQILLADGTRLPTRLRDLSTRGALVDTAGRVARQGELLLDRGALRIPFRLVRVTEGGLALRFVIGTALRRVLILRLYTGAYRNEVAEPKLGLVMRGMLRRLIG</sequence>
<gene>
    <name evidence="8" type="ORF">R9Z33_22870</name>
</gene>
<evidence type="ECO:0000256" key="3">
    <source>
        <dbReference type="ARBA" id="ARBA00022679"/>
    </source>
</evidence>
<organism evidence="8 9">
    <name type="scientific">Sediminicoccus rosea</name>
    <dbReference type="NCBI Taxonomy" id="1225128"/>
    <lineage>
        <taxon>Bacteria</taxon>
        <taxon>Pseudomonadati</taxon>
        <taxon>Pseudomonadota</taxon>
        <taxon>Alphaproteobacteria</taxon>
        <taxon>Acetobacterales</taxon>
        <taxon>Roseomonadaceae</taxon>
        <taxon>Sediminicoccus</taxon>
    </lineage>
</organism>
<dbReference type="EC" id="2.4.-.-" evidence="8"/>
<keyword evidence="5 7" id="KW-1133">Transmembrane helix</keyword>
<name>A0ABZ0PH12_9PROT</name>
<feature type="transmembrane region" description="Helical" evidence="7">
    <location>
        <begin position="365"/>
        <end position="388"/>
    </location>
</feature>
<dbReference type="Proteomes" id="UP001305521">
    <property type="component" value="Chromosome"/>
</dbReference>
<feature type="transmembrane region" description="Helical" evidence="7">
    <location>
        <begin position="504"/>
        <end position="523"/>
    </location>
</feature>
<dbReference type="PANTHER" id="PTHR43867:SF2">
    <property type="entry name" value="CELLULOSE SYNTHASE CATALYTIC SUBUNIT A [UDP-FORMING]"/>
    <property type="match status" value="1"/>
</dbReference>
<dbReference type="GO" id="GO:0016757">
    <property type="term" value="F:glycosyltransferase activity"/>
    <property type="evidence" value="ECO:0007669"/>
    <property type="project" value="UniProtKB-KW"/>
</dbReference>
<reference evidence="8 9" key="1">
    <citation type="submission" date="2023-11" db="EMBL/GenBank/DDBJ databases">
        <title>Arctic aerobic anoxygenic photoheterotroph Sediminicoccus rosea KRV36 adapts its photosynthesis to long days of polar summer.</title>
        <authorList>
            <person name="Tomasch J."/>
            <person name="Kopejtka K."/>
            <person name="Bily T."/>
            <person name="Gardiner A.T."/>
            <person name="Gardian Z."/>
            <person name="Shivaramu S."/>
            <person name="Koblizek M."/>
            <person name="Engelhardt F."/>
            <person name="Kaftan D."/>
        </authorList>
    </citation>
    <scope>NUCLEOTIDE SEQUENCE [LARGE SCALE GENOMIC DNA]</scope>
    <source>
        <strain evidence="8 9">R-30</strain>
    </source>
</reference>
<dbReference type="InterPro" id="IPR029044">
    <property type="entry name" value="Nucleotide-diphossugar_trans"/>
</dbReference>
<evidence type="ECO:0000256" key="7">
    <source>
        <dbReference type="SAM" id="Phobius"/>
    </source>
</evidence>
<dbReference type="SUPFAM" id="SSF53448">
    <property type="entry name" value="Nucleotide-diphospho-sugar transferases"/>
    <property type="match status" value="1"/>
</dbReference>
<protein>
    <submittedName>
        <fullName evidence="8">Glycosyltransferase</fullName>
        <ecNumber evidence="8">2.4.-.-</ecNumber>
    </submittedName>
</protein>
<dbReference type="InterPro" id="IPR003919">
    <property type="entry name" value="Cell_synth_A"/>
</dbReference>
<keyword evidence="4 7" id="KW-0812">Transmembrane</keyword>
<dbReference type="SUPFAM" id="SSF141371">
    <property type="entry name" value="PilZ domain-like"/>
    <property type="match status" value="1"/>
</dbReference>
<dbReference type="Pfam" id="PF13641">
    <property type="entry name" value="Glyco_tranf_2_3"/>
    <property type="match status" value="1"/>
</dbReference>
<dbReference type="CDD" id="cd06421">
    <property type="entry name" value="CESA_CelA_like"/>
    <property type="match status" value="1"/>
</dbReference>
<accession>A0ABZ0PH12</accession>
<feature type="transmembrane region" description="Helical" evidence="7">
    <location>
        <begin position="63"/>
        <end position="87"/>
    </location>
</feature>
<evidence type="ECO:0000313" key="9">
    <source>
        <dbReference type="Proteomes" id="UP001305521"/>
    </source>
</evidence>
<keyword evidence="6 7" id="KW-0472">Membrane</keyword>
<evidence type="ECO:0000256" key="5">
    <source>
        <dbReference type="ARBA" id="ARBA00022989"/>
    </source>
</evidence>
<keyword evidence="9" id="KW-1185">Reference proteome</keyword>
<evidence type="ECO:0000256" key="2">
    <source>
        <dbReference type="ARBA" id="ARBA00022676"/>
    </source>
</evidence>
<dbReference type="PRINTS" id="PR01439">
    <property type="entry name" value="CELLSNTHASEA"/>
</dbReference>
<evidence type="ECO:0000313" key="8">
    <source>
        <dbReference type="EMBL" id="WPB84920.1"/>
    </source>
</evidence>
<dbReference type="Gene3D" id="2.40.10.220">
    <property type="entry name" value="predicted glycosyltransferase like domains"/>
    <property type="match status" value="1"/>
</dbReference>
<feature type="transmembrane region" description="Helical" evidence="7">
    <location>
        <begin position="468"/>
        <end position="492"/>
    </location>
</feature>
<keyword evidence="3 8" id="KW-0808">Transferase</keyword>
<comment type="subcellular location">
    <subcellularLocation>
        <location evidence="1">Membrane</location>
        <topology evidence="1">Multi-pass membrane protein</topology>
    </subcellularLocation>
</comment>
<evidence type="ECO:0000256" key="1">
    <source>
        <dbReference type="ARBA" id="ARBA00004141"/>
    </source>
</evidence>
<evidence type="ECO:0000256" key="6">
    <source>
        <dbReference type="ARBA" id="ARBA00023136"/>
    </source>
</evidence>
<feature type="transmembrane region" description="Helical" evidence="7">
    <location>
        <begin position="32"/>
        <end position="51"/>
    </location>
</feature>
<feature type="transmembrane region" description="Helical" evidence="7">
    <location>
        <begin position="400"/>
        <end position="418"/>
    </location>
</feature>
<dbReference type="PANTHER" id="PTHR43867">
    <property type="entry name" value="CELLULOSE SYNTHASE CATALYTIC SUBUNIT A [UDP-FORMING]"/>
    <property type="match status" value="1"/>
</dbReference>